<proteinExistence type="predicted"/>
<comment type="caution">
    <text evidence="4">The sequence shown here is derived from an EMBL/GenBank/DDBJ whole genome shotgun (WGS) entry which is preliminary data.</text>
</comment>
<dbReference type="Gramene" id="TVU25868">
    <property type="protein sequence ID" value="TVU25868"/>
    <property type="gene ID" value="EJB05_28381"/>
</dbReference>
<keyword evidence="2" id="KW-0472">Membrane</keyword>
<feature type="transmembrane region" description="Helical" evidence="2">
    <location>
        <begin position="110"/>
        <end position="129"/>
    </location>
</feature>
<dbReference type="Proteomes" id="UP000324897">
    <property type="component" value="Chromosome 2"/>
</dbReference>
<sequence length="265" mass="28459">MRAATHLDVRAATLLPYPSLVVLQAFLSDAGDVLPPSTCCPRLSAPPCCPPRPAVELKRSDARVDDNGSAFVNLNSTAFFWSLLITVQLLDRNLCMRTEGEPQSFRFRLLYTSIIFALLGLVGAYAAGSSREADATIYVTILGGDVLIFIILLRVIFLYRRQGTSSPTITATTSSQTSDSADDGEASDDGEAADKARSLVLLLATLAATITYAAGLDPPGGLWEKDGVGYKASDPILQTTHPRRYNAFFYCNSVAFVASLLAIIL</sequence>
<evidence type="ECO:0000313" key="5">
    <source>
        <dbReference type="Proteomes" id="UP000324897"/>
    </source>
</evidence>
<dbReference type="AlphaFoldDB" id="A0A5J9UR99"/>
<feature type="non-terminal residue" evidence="4">
    <location>
        <position position="265"/>
    </location>
</feature>
<feature type="domain" description="PGG" evidence="3">
    <location>
        <begin position="70"/>
        <end position="131"/>
    </location>
</feature>
<name>A0A5J9UR99_9POAL</name>
<feature type="transmembrane region" description="Helical" evidence="2">
    <location>
        <begin position="247"/>
        <end position="264"/>
    </location>
</feature>
<keyword evidence="2" id="KW-0812">Transmembrane</keyword>
<accession>A0A5J9UR99</accession>
<keyword evidence="5" id="KW-1185">Reference proteome</keyword>
<dbReference type="InterPro" id="IPR026961">
    <property type="entry name" value="PGG_dom"/>
</dbReference>
<organism evidence="4 5">
    <name type="scientific">Eragrostis curvula</name>
    <name type="common">weeping love grass</name>
    <dbReference type="NCBI Taxonomy" id="38414"/>
    <lineage>
        <taxon>Eukaryota</taxon>
        <taxon>Viridiplantae</taxon>
        <taxon>Streptophyta</taxon>
        <taxon>Embryophyta</taxon>
        <taxon>Tracheophyta</taxon>
        <taxon>Spermatophyta</taxon>
        <taxon>Magnoliopsida</taxon>
        <taxon>Liliopsida</taxon>
        <taxon>Poales</taxon>
        <taxon>Poaceae</taxon>
        <taxon>PACMAD clade</taxon>
        <taxon>Chloridoideae</taxon>
        <taxon>Eragrostideae</taxon>
        <taxon>Eragrostidinae</taxon>
        <taxon>Eragrostis</taxon>
    </lineage>
</organism>
<dbReference type="PANTHER" id="PTHR24177:SF465">
    <property type="entry name" value="OS06G0294400 PROTEIN"/>
    <property type="match status" value="1"/>
</dbReference>
<dbReference type="PANTHER" id="PTHR24177">
    <property type="entry name" value="CASKIN"/>
    <property type="match status" value="1"/>
</dbReference>
<reference evidence="4 5" key="1">
    <citation type="journal article" date="2019" name="Sci. Rep.">
        <title>A high-quality genome of Eragrostis curvula grass provides insights into Poaceae evolution and supports new strategies to enhance forage quality.</title>
        <authorList>
            <person name="Carballo J."/>
            <person name="Santos B.A.C.M."/>
            <person name="Zappacosta D."/>
            <person name="Garbus I."/>
            <person name="Selva J.P."/>
            <person name="Gallo C.A."/>
            <person name="Diaz A."/>
            <person name="Albertini E."/>
            <person name="Caccamo M."/>
            <person name="Echenique V."/>
        </authorList>
    </citation>
    <scope>NUCLEOTIDE SEQUENCE [LARGE SCALE GENOMIC DNA]</scope>
    <source>
        <strain evidence="5">cv. Victoria</strain>
        <tissue evidence="4">Leaf</tissue>
    </source>
</reference>
<evidence type="ECO:0000256" key="1">
    <source>
        <dbReference type="SAM" id="MobiDB-lite"/>
    </source>
</evidence>
<gene>
    <name evidence="4" type="ORF">EJB05_28381</name>
</gene>
<evidence type="ECO:0000313" key="4">
    <source>
        <dbReference type="EMBL" id="TVU25868.1"/>
    </source>
</evidence>
<feature type="transmembrane region" description="Helical" evidence="2">
    <location>
        <begin position="199"/>
        <end position="216"/>
    </location>
</feature>
<protein>
    <recommendedName>
        <fullName evidence="3">PGG domain-containing protein</fullName>
    </recommendedName>
</protein>
<feature type="region of interest" description="Disordered" evidence="1">
    <location>
        <begin position="166"/>
        <end position="190"/>
    </location>
</feature>
<feature type="transmembrane region" description="Helical" evidence="2">
    <location>
        <begin position="135"/>
        <end position="157"/>
    </location>
</feature>
<feature type="non-terminal residue" evidence="4">
    <location>
        <position position="1"/>
    </location>
</feature>
<feature type="compositionally biased region" description="Low complexity" evidence="1">
    <location>
        <begin position="166"/>
        <end position="179"/>
    </location>
</feature>
<dbReference type="EMBL" id="RWGY01000013">
    <property type="protein sequence ID" value="TVU25868.1"/>
    <property type="molecule type" value="Genomic_DNA"/>
</dbReference>
<feature type="domain" description="PGG" evidence="3">
    <location>
        <begin position="193"/>
        <end position="265"/>
    </location>
</feature>
<feature type="compositionally biased region" description="Acidic residues" evidence="1">
    <location>
        <begin position="180"/>
        <end position="190"/>
    </location>
</feature>
<dbReference type="Pfam" id="PF13962">
    <property type="entry name" value="PGG"/>
    <property type="match status" value="2"/>
</dbReference>
<keyword evidence="2" id="KW-1133">Transmembrane helix</keyword>
<evidence type="ECO:0000256" key="2">
    <source>
        <dbReference type="SAM" id="Phobius"/>
    </source>
</evidence>
<evidence type="ECO:0000259" key="3">
    <source>
        <dbReference type="Pfam" id="PF13962"/>
    </source>
</evidence>
<dbReference type="GO" id="GO:0016020">
    <property type="term" value="C:membrane"/>
    <property type="evidence" value="ECO:0007669"/>
    <property type="project" value="TreeGrafter"/>
</dbReference>